<evidence type="ECO:0000256" key="2">
    <source>
        <dbReference type="ARBA" id="ARBA00004920"/>
    </source>
</evidence>
<comment type="caution">
    <text evidence="20">The sequence shown here is derived from an EMBL/GenBank/DDBJ whole genome shotgun (WGS) entry which is preliminary data.</text>
</comment>
<keyword evidence="21" id="KW-1185">Reference proteome</keyword>
<evidence type="ECO:0000256" key="12">
    <source>
        <dbReference type="ARBA" id="ARBA00052585"/>
    </source>
</evidence>
<dbReference type="OrthoDB" id="9804441at2"/>
<keyword evidence="9 14" id="KW-0067">ATP-binding</keyword>
<dbReference type="FunFam" id="3.90.650.10:FF:000005">
    <property type="entry name" value="Phosphoribosylformylglycinamidine synthase"/>
    <property type="match status" value="1"/>
</dbReference>
<dbReference type="GO" id="GO:0006189">
    <property type="term" value="P:'de novo' IMP biosynthetic process"/>
    <property type="evidence" value="ECO:0007669"/>
    <property type="project" value="UniProtKB-UniRule"/>
</dbReference>
<evidence type="ECO:0000259" key="18">
    <source>
        <dbReference type="Pfam" id="PF18076"/>
    </source>
</evidence>
<dbReference type="InterPro" id="IPR041609">
    <property type="entry name" value="PurL_linker"/>
</dbReference>
<evidence type="ECO:0000259" key="19">
    <source>
        <dbReference type="Pfam" id="PF22689"/>
    </source>
</evidence>
<feature type="active site" description="Nucleophile" evidence="14">
    <location>
        <position position="1144"/>
    </location>
</feature>
<dbReference type="InterPro" id="IPR055181">
    <property type="entry name" value="FGAR-AT_PurM_N-like"/>
</dbReference>
<keyword evidence="8 14" id="KW-0658">Purine biosynthesis</keyword>
<dbReference type="GO" id="GO:0005524">
    <property type="term" value="F:ATP binding"/>
    <property type="evidence" value="ECO:0007669"/>
    <property type="project" value="UniProtKB-UniRule"/>
</dbReference>
<dbReference type="CDD" id="cd02203">
    <property type="entry name" value="PurL_repeat1"/>
    <property type="match status" value="1"/>
</dbReference>
<feature type="binding site" evidence="14">
    <location>
        <position position="682"/>
    </location>
    <ligand>
        <name>ATP</name>
        <dbReference type="ChEBI" id="CHEBI:30616"/>
    </ligand>
</feature>
<evidence type="ECO:0000256" key="15">
    <source>
        <dbReference type="SAM" id="MobiDB-lite"/>
    </source>
</evidence>
<dbReference type="PROSITE" id="PS51273">
    <property type="entry name" value="GATASE_TYPE_1"/>
    <property type="match status" value="1"/>
</dbReference>
<dbReference type="InterPro" id="IPR036604">
    <property type="entry name" value="PurS-like_sf"/>
</dbReference>
<feature type="region of interest" description="Disordered" evidence="15">
    <location>
        <begin position="308"/>
        <end position="329"/>
    </location>
</feature>
<feature type="domain" description="Phosphoribosylformylglycinamidine synthase N-terminal" evidence="18">
    <location>
        <begin position="36"/>
        <end position="150"/>
    </location>
</feature>
<dbReference type="Pfam" id="PF13507">
    <property type="entry name" value="GATase_5"/>
    <property type="match status" value="1"/>
</dbReference>
<evidence type="ECO:0000313" key="21">
    <source>
        <dbReference type="Proteomes" id="UP000078476"/>
    </source>
</evidence>
<dbReference type="SUPFAM" id="SSF82697">
    <property type="entry name" value="PurS-like"/>
    <property type="match status" value="1"/>
</dbReference>
<dbReference type="PANTHER" id="PTHR10099:SF1">
    <property type="entry name" value="PHOSPHORIBOSYLFORMYLGLYCINAMIDINE SYNTHASE"/>
    <property type="match status" value="1"/>
</dbReference>
<dbReference type="FunFam" id="1.10.8.750:FF:000002">
    <property type="entry name" value="Phosphoribosylformylglycinamidine synthase"/>
    <property type="match status" value="1"/>
</dbReference>
<dbReference type="UniPathway" id="UPA00074">
    <property type="reaction ID" value="UER00128"/>
</dbReference>
<dbReference type="RefSeq" id="WP_066982804.1">
    <property type="nucleotide sequence ID" value="NZ_LUUI01000105.1"/>
</dbReference>
<comment type="subunit">
    <text evidence="14">Monomer.</text>
</comment>
<gene>
    <name evidence="14" type="primary">purL</name>
    <name evidence="20" type="ORF">A1359_10155</name>
</gene>
<evidence type="ECO:0000256" key="7">
    <source>
        <dbReference type="ARBA" id="ARBA00022741"/>
    </source>
</evidence>
<dbReference type="Gene3D" id="1.10.8.750">
    <property type="entry name" value="Phosphoribosylformylglycinamidine synthase, linker domain"/>
    <property type="match status" value="1"/>
</dbReference>
<evidence type="ECO:0000256" key="6">
    <source>
        <dbReference type="ARBA" id="ARBA00022723"/>
    </source>
</evidence>
<dbReference type="STRING" id="980561.A1359_10155"/>
<feature type="active site" evidence="14">
    <location>
        <position position="1266"/>
    </location>
</feature>
<keyword evidence="10 14" id="KW-0460">Magnesium</keyword>
<keyword evidence="11 14" id="KW-0315">Glutamine amidotransferase</keyword>
<keyword evidence="4 14" id="KW-0963">Cytoplasm</keyword>
<dbReference type="InterPro" id="IPR036921">
    <property type="entry name" value="PurM-like_N_sf"/>
</dbReference>
<evidence type="ECO:0000256" key="13">
    <source>
        <dbReference type="ARBA" id="ARBA00057317"/>
    </source>
</evidence>
<evidence type="ECO:0000256" key="14">
    <source>
        <dbReference type="HAMAP-Rule" id="MF_00419"/>
    </source>
</evidence>
<feature type="binding site" evidence="14">
    <location>
        <position position="683"/>
    </location>
    <ligand>
        <name>Mg(2+)</name>
        <dbReference type="ChEBI" id="CHEBI:18420"/>
    </ligand>
</feature>
<dbReference type="InterPro" id="IPR029062">
    <property type="entry name" value="Class_I_gatase-like"/>
</dbReference>
<dbReference type="InterPro" id="IPR010073">
    <property type="entry name" value="PurL_large"/>
</dbReference>
<name>A0A177NB14_9GAMM</name>
<evidence type="ECO:0000259" key="16">
    <source>
        <dbReference type="Pfam" id="PF02769"/>
    </source>
</evidence>
<dbReference type="InterPro" id="IPR036676">
    <property type="entry name" value="PurM-like_C_sf"/>
</dbReference>
<feature type="binding site" evidence="14">
    <location>
        <position position="726"/>
    </location>
    <ligand>
        <name>Mg(2+)</name>
        <dbReference type="ChEBI" id="CHEBI:18420"/>
    </ligand>
</feature>
<feature type="domain" description="Phosphoribosylformylglycinamidine synthase linker" evidence="17">
    <location>
        <begin position="176"/>
        <end position="223"/>
    </location>
</feature>
<dbReference type="SMART" id="SM01211">
    <property type="entry name" value="GATase_5"/>
    <property type="match status" value="1"/>
</dbReference>
<dbReference type="CDD" id="cd02204">
    <property type="entry name" value="PurL_repeat2"/>
    <property type="match status" value="1"/>
</dbReference>
<feature type="domain" description="FGAR-AT PurM N-terminal-like" evidence="19">
    <location>
        <begin position="652"/>
        <end position="811"/>
    </location>
</feature>
<dbReference type="HAMAP" id="MF_00419">
    <property type="entry name" value="PurL_1"/>
    <property type="match status" value="1"/>
</dbReference>
<dbReference type="Gene3D" id="3.90.650.10">
    <property type="entry name" value="PurM-like C-terminal domain"/>
    <property type="match status" value="2"/>
</dbReference>
<organism evidence="20 21">
    <name type="scientific">Methylomonas lenta</name>
    <dbReference type="NCBI Taxonomy" id="980561"/>
    <lineage>
        <taxon>Bacteria</taxon>
        <taxon>Pseudomonadati</taxon>
        <taxon>Pseudomonadota</taxon>
        <taxon>Gammaproteobacteria</taxon>
        <taxon>Methylococcales</taxon>
        <taxon>Methylococcaceae</taxon>
        <taxon>Methylomonas</taxon>
    </lineage>
</organism>
<sequence>MLTLSGTPALSTFRIEKLLSQLQALDSRIQTVTAHFVHFVATHDARSLADEETEILLRLLDYGYPSVEAVSGGTETKLWVVPRLGTISPWSSKASEIAERCGLSAVKRLERGIEYRFTSSAELSAAAVQKLAAVLHDRMTQQIVTDAAQLDLFAEHEPKPLQTVAIIEQGRAALLTANTALGLALSADEIDYLTDSFTKLGRNPTDVELMMFAQANSEHCRHKIFNASWTIDGEEQAKSLFAMIRNTHSHNPHGVLSAYSDNASVMAGPTAQVFIRDANTHSYAYVEEQAHILMKVETHNHPTAISPHPGAATGSGGEIRDEGATGRGSATKAGLTGFSVSHLKIPGLAQPWESDNGKPERIASALDIMLEGPIGGAAFNNEFGRPNIAGYFRSFEQPAETGAANEFRGYHKPIMIAGGMGNIRPMLVDKHPIPAGSLIIILGGPAMLIGLGGGAASSQTSGESAAELDFASVQRENPEMERRCQEVINHCNSLGHNTPIISIHDIGAGGLSNAVPEIIHDCDRGGRFELRKVQNADKGMSPMQIWCNEAQERYVVAIKPESLELFQSFCEREHCLYAVIGEATDEEHLSLSDAWLDGKDPVNLPMSVLFGKPPKIHKDIQRLPKTLPDLQLDQVELAEAIKRVLAFPAVADKSFLIHIGDRSVTGLVARDQMVGPWQVPVADVAVTASGFYAYTGEAMALGERTPLALIDGPASGRMAIGEALTNLAAARIGKLNDVKLSANWMAACGTPGEDAVLFDTVKAIGMELCPELGIAIPVGKDSLSMKTVWKDQQTDRTMTSPVSLIITAFAPVQDVRLTLTPQLQDAAICGSEDSVLLLIDLGQGKNRLGGSVLAQVYNQLGNQAPDLDDADLFKRFFDTIQNLNEQGLLLAYHDRADGGLLATVTEMLFAGRQGVELELSVLGDDVLAALFNEELGAVIQVKTAESNQVLHILDQVGLSHCSYPVGKIVAGQQLIIKHGDNTLYTASRAALQQIWSEVSYRMQALRDNPDCARQQFERIADDNDPGLTASLSFDVNDNVVAKFANAARPKVAILREQGVNGHVEMAAAFDRAGFAAFDVHMTDIISGRVSLADFSGLVACGGFSYGDVLGAGGGWAKSILFNPKARDEFAAFFARPDTFGLGVCNGCQMMSGLKDIIPGAEQWPQFKRNLSEQFEARVAMVKVQTSPSIFFTDMTGSLLPVVVAHGEGRAEFGNLNPANASVALSYVDNYGQETTAFPANPNGSPLGITGLTTSDGRFTIMMPHPERCFRTVQNSWHPSDWLEDAAWLKMFRNARVWLG</sequence>
<feature type="binding site" evidence="14">
    <location>
        <position position="722"/>
    </location>
    <ligand>
        <name>Mg(2+)</name>
        <dbReference type="ChEBI" id="CHEBI:18420"/>
    </ligand>
</feature>
<evidence type="ECO:0000256" key="9">
    <source>
        <dbReference type="ARBA" id="ARBA00022840"/>
    </source>
</evidence>
<feature type="domain" description="PurM-like C-terminal" evidence="16">
    <location>
        <begin position="435"/>
        <end position="591"/>
    </location>
</feature>
<feature type="binding site" evidence="14">
    <location>
        <begin position="310"/>
        <end position="321"/>
    </location>
    <ligand>
        <name>ATP</name>
        <dbReference type="ChEBI" id="CHEBI:30616"/>
    </ligand>
</feature>
<comment type="caution">
    <text evidence="14">Lacks conserved residue(s) required for the propagation of feature annotation.</text>
</comment>
<evidence type="ECO:0000259" key="17">
    <source>
        <dbReference type="Pfam" id="PF18072"/>
    </source>
</evidence>
<dbReference type="PANTHER" id="PTHR10099">
    <property type="entry name" value="PHOSPHORIBOSYLFORMYLGLYCINAMIDINE SYNTHASE"/>
    <property type="match status" value="1"/>
</dbReference>
<evidence type="ECO:0000256" key="1">
    <source>
        <dbReference type="ARBA" id="ARBA00004496"/>
    </source>
</evidence>
<evidence type="ECO:0000256" key="11">
    <source>
        <dbReference type="ARBA" id="ARBA00022962"/>
    </source>
</evidence>
<dbReference type="NCBIfam" id="NF003672">
    <property type="entry name" value="PRK05297.1"/>
    <property type="match status" value="1"/>
</dbReference>
<keyword evidence="6 14" id="KW-0479">Metal-binding</keyword>
<comment type="function">
    <text evidence="13 14">Phosphoribosylformylglycinamidine synthase involved in the purines biosynthetic pathway. Catalyzes the ATP-dependent conversion of formylglycinamide ribonucleotide (FGAR) and glutamine to yield formylglycinamidine ribonucleotide (FGAM) and glutamate.</text>
</comment>
<dbReference type="FunFam" id="3.30.1330.10:FF:000005">
    <property type="entry name" value="Phosphoribosylformylglycinamidine synthase"/>
    <property type="match status" value="1"/>
</dbReference>
<feature type="binding site" evidence="14">
    <location>
        <position position="894"/>
    </location>
    <ligand>
        <name>Mg(2+)</name>
        <dbReference type="ChEBI" id="CHEBI:18420"/>
    </ligand>
</feature>
<feature type="active site" evidence="14">
    <location>
        <position position="1264"/>
    </location>
</feature>
<dbReference type="GO" id="GO:0005737">
    <property type="term" value="C:cytoplasm"/>
    <property type="evidence" value="ECO:0007669"/>
    <property type="project" value="UniProtKB-SubCell"/>
</dbReference>
<evidence type="ECO:0000313" key="20">
    <source>
        <dbReference type="EMBL" id="OAI15062.1"/>
    </source>
</evidence>
<proteinExistence type="inferred from homology"/>
<evidence type="ECO:0000256" key="5">
    <source>
        <dbReference type="ARBA" id="ARBA00022598"/>
    </source>
</evidence>
<reference evidence="20 21" key="1">
    <citation type="submission" date="2016-03" db="EMBL/GenBank/DDBJ databases">
        <authorList>
            <person name="Ploux O."/>
        </authorList>
    </citation>
    <scope>NUCLEOTIDE SEQUENCE [LARGE SCALE GENOMIC DNA]</scope>
    <source>
        <strain evidence="20 21">R-45370</strain>
    </source>
</reference>
<comment type="subcellular location">
    <subcellularLocation>
        <location evidence="1 14">Cytoplasm</location>
    </subcellularLocation>
</comment>
<dbReference type="GO" id="GO:0004642">
    <property type="term" value="F:phosphoribosylformylglycinamidine synthase activity"/>
    <property type="evidence" value="ECO:0007669"/>
    <property type="project" value="UniProtKB-UniRule"/>
</dbReference>
<dbReference type="Pfam" id="PF18072">
    <property type="entry name" value="FGAR-AT_linker"/>
    <property type="match status" value="1"/>
</dbReference>
<evidence type="ECO:0000256" key="3">
    <source>
        <dbReference type="ARBA" id="ARBA00008608"/>
    </source>
</evidence>
<dbReference type="SUPFAM" id="SSF55326">
    <property type="entry name" value="PurM N-terminal domain-like"/>
    <property type="match status" value="2"/>
</dbReference>
<dbReference type="CDD" id="cd01740">
    <property type="entry name" value="GATase1_FGAR_AT"/>
    <property type="match status" value="1"/>
</dbReference>
<dbReference type="Proteomes" id="UP000078476">
    <property type="component" value="Unassembled WGS sequence"/>
</dbReference>
<dbReference type="Pfam" id="PF22689">
    <property type="entry name" value="FGAR-AT_PurM_N-like"/>
    <property type="match status" value="1"/>
</dbReference>
<comment type="similarity">
    <text evidence="3 14">In the N-terminal section; belongs to the FGAMS family.</text>
</comment>
<evidence type="ECO:0000256" key="4">
    <source>
        <dbReference type="ARBA" id="ARBA00022490"/>
    </source>
</evidence>
<dbReference type="FunFam" id="3.30.1330.10:FF:000002">
    <property type="entry name" value="Phosphoribosylformylglycinamidine synthase"/>
    <property type="match status" value="1"/>
</dbReference>
<keyword evidence="7 14" id="KW-0547">Nucleotide-binding</keyword>
<dbReference type="NCBIfam" id="TIGR01735">
    <property type="entry name" value="FGAM_synt"/>
    <property type="match status" value="1"/>
</dbReference>
<feature type="domain" description="PurM-like C-terminal" evidence="16">
    <location>
        <begin position="836"/>
        <end position="976"/>
    </location>
</feature>
<dbReference type="SUPFAM" id="SSF56042">
    <property type="entry name" value="PurM C-terminal domain-like"/>
    <property type="match status" value="2"/>
</dbReference>
<dbReference type="FunFam" id="3.40.50.880:FF:000008">
    <property type="entry name" value="Phosphoribosylformylglycinamidine synthase"/>
    <property type="match status" value="1"/>
</dbReference>
<dbReference type="Gene3D" id="3.40.50.880">
    <property type="match status" value="1"/>
</dbReference>
<dbReference type="InterPro" id="IPR040707">
    <property type="entry name" value="FGAR-AT_N"/>
</dbReference>
<dbReference type="EC" id="6.3.5.3" evidence="14"/>
<evidence type="ECO:0000256" key="8">
    <source>
        <dbReference type="ARBA" id="ARBA00022755"/>
    </source>
</evidence>
<dbReference type="Pfam" id="PF02769">
    <property type="entry name" value="AIRS_C"/>
    <property type="match status" value="2"/>
</dbReference>
<keyword evidence="5 14" id="KW-0436">Ligase</keyword>
<protein>
    <recommendedName>
        <fullName evidence="14">Phosphoribosylformylglycinamidine synthase</fullName>
        <shortName evidence="14">FGAM synthase</shortName>
        <shortName evidence="14">FGAMS</shortName>
        <ecNumber evidence="14">6.3.5.3</ecNumber>
    </recommendedName>
    <alternativeName>
        <fullName evidence="14">Formylglycinamide ribonucleotide amidotransferase</fullName>
        <shortName evidence="14">FGAR amidotransferase</shortName>
        <shortName evidence="14">FGAR-AT</shortName>
    </alternativeName>
</protein>
<dbReference type="EMBL" id="LUUI01000105">
    <property type="protein sequence ID" value="OAI15062.1"/>
    <property type="molecule type" value="Genomic_DNA"/>
</dbReference>
<dbReference type="SUPFAM" id="SSF109736">
    <property type="entry name" value="FGAM synthase PurL, linker domain"/>
    <property type="match status" value="1"/>
</dbReference>
<dbReference type="InterPro" id="IPR010918">
    <property type="entry name" value="PurM-like_C_dom"/>
</dbReference>
<comment type="catalytic activity">
    <reaction evidence="12 14">
        <text>N(2)-formyl-N(1)-(5-phospho-beta-D-ribosyl)glycinamide + L-glutamine + ATP + H2O = 2-formamido-N(1)-(5-O-phospho-beta-D-ribosyl)acetamidine + L-glutamate + ADP + phosphate + H(+)</text>
        <dbReference type="Rhea" id="RHEA:17129"/>
        <dbReference type="ChEBI" id="CHEBI:15377"/>
        <dbReference type="ChEBI" id="CHEBI:15378"/>
        <dbReference type="ChEBI" id="CHEBI:29985"/>
        <dbReference type="ChEBI" id="CHEBI:30616"/>
        <dbReference type="ChEBI" id="CHEBI:43474"/>
        <dbReference type="ChEBI" id="CHEBI:58359"/>
        <dbReference type="ChEBI" id="CHEBI:147286"/>
        <dbReference type="ChEBI" id="CHEBI:147287"/>
        <dbReference type="ChEBI" id="CHEBI:456216"/>
        <dbReference type="EC" id="6.3.5.3"/>
    </reaction>
</comment>
<comment type="pathway">
    <text evidence="2 14">Purine metabolism; IMP biosynthesis via de novo pathway; 5-amino-1-(5-phospho-D-ribosyl)imidazole from N(2)-formyl-N(1)-(5-phospho-D-ribosyl)glycinamide: step 1/2.</text>
</comment>
<dbReference type="FunFam" id="3.90.650.10:FF:000024">
    <property type="entry name" value="Phosphoribosylformylglycinamidine synthase"/>
    <property type="match status" value="1"/>
</dbReference>
<evidence type="ECO:0000256" key="10">
    <source>
        <dbReference type="ARBA" id="ARBA00022842"/>
    </source>
</evidence>
<dbReference type="SUPFAM" id="SSF52317">
    <property type="entry name" value="Class I glutamine amidotransferase-like"/>
    <property type="match status" value="1"/>
</dbReference>
<accession>A0A177NB14</accession>
<dbReference type="GO" id="GO:0046872">
    <property type="term" value="F:metal ion binding"/>
    <property type="evidence" value="ECO:0007669"/>
    <property type="project" value="UniProtKB-KW"/>
</dbReference>
<dbReference type="Pfam" id="PF18076">
    <property type="entry name" value="FGAR-AT_N"/>
    <property type="match status" value="1"/>
</dbReference>
<dbReference type="Gene3D" id="3.30.1330.10">
    <property type="entry name" value="PurM-like, N-terminal domain"/>
    <property type="match status" value="2"/>
</dbReference>